<dbReference type="KEGG" id="mtun:MTUNDRAET4_1044"/>
<dbReference type="Proteomes" id="UP000294360">
    <property type="component" value="Chromosome"/>
</dbReference>
<sequence>MLRRAMGRRRDTADAIEALPTEALSIWASVARASFAAALIAALPICGAAGAYDHPRDYQAQHAVLPPGKPILC</sequence>
<evidence type="ECO:0000313" key="2">
    <source>
        <dbReference type="Proteomes" id="UP000294360"/>
    </source>
</evidence>
<evidence type="ECO:0000313" key="1">
    <source>
        <dbReference type="EMBL" id="VFU07937.1"/>
    </source>
</evidence>
<accession>A0A4U8Z007</accession>
<gene>
    <name evidence="1" type="ORF">MTUNDRAET4_1044</name>
</gene>
<protein>
    <submittedName>
        <fullName evidence="1">Uncharacterized protein</fullName>
    </submittedName>
</protein>
<name>A0A4U8Z007_METTU</name>
<dbReference type="EMBL" id="LR536450">
    <property type="protein sequence ID" value="VFU07937.1"/>
    <property type="molecule type" value="Genomic_DNA"/>
</dbReference>
<reference evidence="1 2" key="1">
    <citation type="submission" date="2019-03" db="EMBL/GenBank/DDBJ databases">
        <authorList>
            <person name="Kox A.R. M."/>
        </authorList>
    </citation>
    <scope>NUCLEOTIDE SEQUENCE [LARGE SCALE GENOMIC DNA]</scope>
    <source>
        <strain evidence="1">MTUNDRAET4 annotated genome</strain>
    </source>
</reference>
<dbReference type="AlphaFoldDB" id="A0A4U8Z007"/>
<proteinExistence type="predicted"/>
<organism evidence="1 2">
    <name type="scientific">Methylocella tundrae</name>
    <dbReference type="NCBI Taxonomy" id="227605"/>
    <lineage>
        <taxon>Bacteria</taxon>
        <taxon>Pseudomonadati</taxon>
        <taxon>Pseudomonadota</taxon>
        <taxon>Alphaproteobacteria</taxon>
        <taxon>Hyphomicrobiales</taxon>
        <taxon>Beijerinckiaceae</taxon>
        <taxon>Methylocella</taxon>
    </lineage>
</organism>